<dbReference type="GO" id="GO:0016787">
    <property type="term" value="F:hydrolase activity"/>
    <property type="evidence" value="ECO:0007669"/>
    <property type="project" value="UniProtKB-KW"/>
</dbReference>
<feature type="transmembrane region" description="Helical" evidence="1">
    <location>
        <begin position="374"/>
        <end position="394"/>
    </location>
</feature>
<proteinExistence type="predicted"/>
<dbReference type="InterPro" id="IPR029058">
    <property type="entry name" value="AB_hydrolase_fold"/>
</dbReference>
<dbReference type="SUPFAM" id="SSF53474">
    <property type="entry name" value="alpha/beta-Hydrolases"/>
    <property type="match status" value="1"/>
</dbReference>
<keyword evidence="1" id="KW-0812">Transmembrane</keyword>
<sequence>MRGWLVAVVAVLVAAWAVTVLEGARAGLTIEDRRVGDTPVTIYSSAADGPPVIVAHGFAGSRQMMQGYSLVLAQAGYTVHAFDFEGHGLHPTPMGGDVNAIDGTTQRLVTQTRAVIDSVAGDVPVALLGHSMATDVLVRVAQDDPRVGPIVLLSAFSRAIDAAHPGHMLLVTGVWEPGLTDFALEAARMVDPAAVVGETVVAGDVSRRAVLAPYAEHVAILHSRAGRAEALDWVNGFYQRSGVASVPPTGWALIALLFAVTALVAPLARLFPQKAPGVQPMGWRAFALVAFVPALVAPLIAAPLDTRLLPVLVADYLALHLFIYGLLQLGLLFWTGRRLTAPAPLAAGILVVWGLGVFGLALDRYGANFWPTDGRLPILAALALGAVPFMLADARAAFGAPAWQRVVLRLALLVSLGIAVALDFEGLFFLIMIAPVILLFFLTFGVMGRAFAKRTGPGTAGLALGLVLAWALGVSFPLFSA</sequence>
<dbReference type="InterPro" id="IPR022742">
    <property type="entry name" value="Hydrolase_4"/>
</dbReference>
<name>A0A1P8MX71_9RHOB</name>
<dbReference type="Proteomes" id="UP000186336">
    <property type="component" value="Chromosome"/>
</dbReference>
<dbReference type="Pfam" id="PF12146">
    <property type="entry name" value="Hydrolase_4"/>
    <property type="match status" value="1"/>
</dbReference>
<dbReference type="EMBL" id="CP019312">
    <property type="protein sequence ID" value="APX12608.1"/>
    <property type="molecule type" value="Genomic_DNA"/>
</dbReference>
<dbReference type="KEGG" id="tom:BWR18_13635"/>
<dbReference type="RefSeq" id="WP_076629011.1">
    <property type="nucleotide sequence ID" value="NZ_CP019312.1"/>
</dbReference>
<feature type="transmembrane region" description="Helical" evidence="1">
    <location>
        <begin position="428"/>
        <end position="447"/>
    </location>
</feature>
<protein>
    <submittedName>
        <fullName evidence="3">Alpha/beta hydrolase</fullName>
    </submittedName>
</protein>
<feature type="transmembrane region" description="Helical" evidence="1">
    <location>
        <begin position="406"/>
        <end position="422"/>
    </location>
</feature>
<accession>A0A1P8MX71</accession>
<feature type="domain" description="Serine aminopeptidase S33" evidence="2">
    <location>
        <begin position="52"/>
        <end position="160"/>
    </location>
</feature>
<gene>
    <name evidence="3" type="ORF">BWR18_13635</name>
</gene>
<feature type="transmembrane region" description="Helical" evidence="1">
    <location>
        <begin position="341"/>
        <end position="362"/>
    </location>
</feature>
<evidence type="ECO:0000256" key="1">
    <source>
        <dbReference type="SAM" id="Phobius"/>
    </source>
</evidence>
<dbReference type="OrthoDB" id="504769at2"/>
<keyword evidence="3" id="KW-0378">Hydrolase</keyword>
<feature type="transmembrane region" description="Helical" evidence="1">
    <location>
        <begin position="459"/>
        <end position="479"/>
    </location>
</feature>
<keyword evidence="4" id="KW-1185">Reference proteome</keyword>
<feature type="transmembrane region" description="Helical" evidence="1">
    <location>
        <begin position="316"/>
        <end position="334"/>
    </location>
</feature>
<evidence type="ECO:0000313" key="3">
    <source>
        <dbReference type="EMBL" id="APX12608.1"/>
    </source>
</evidence>
<organism evidence="3 4">
    <name type="scientific">Tateyamaria omphalii</name>
    <dbReference type="NCBI Taxonomy" id="299262"/>
    <lineage>
        <taxon>Bacteria</taxon>
        <taxon>Pseudomonadati</taxon>
        <taxon>Pseudomonadota</taxon>
        <taxon>Alphaproteobacteria</taxon>
        <taxon>Rhodobacterales</taxon>
        <taxon>Roseobacteraceae</taxon>
        <taxon>Tateyamaria</taxon>
    </lineage>
</organism>
<feature type="transmembrane region" description="Helical" evidence="1">
    <location>
        <begin position="283"/>
        <end position="304"/>
    </location>
</feature>
<evidence type="ECO:0000313" key="4">
    <source>
        <dbReference type="Proteomes" id="UP000186336"/>
    </source>
</evidence>
<evidence type="ECO:0000259" key="2">
    <source>
        <dbReference type="Pfam" id="PF12146"/>
    </source>
</evidence>
<dbReference type="Gene3D" id="3.40.50.1820">
    <property type="entry name" value="alpha/beta hydrolase"/>
    <property type="match status" value="1"/>
</dbReference>
<reference evidence="3 4" key="1">
    <citation type="submission" date="2017-01" db="EMBL/GenBank/DDBJ databases">
        <title>Complete genome of Tateyamaria omphalii DOK1-4 isolated from seawater in Dokdo.</title>
        <authorList>
            <person name="Kim J.H."/>
            <person name="Chi W.-J."/>
        </authorList>
    </citation>
    <scope>NUCLEOTIDE SEQUENCE [LARGE SCALE GENOMIC DNA]</scope>
    <source>
        <strain evidence="3 4">DOK1-4</strain>
    </source>
</reference>
<keyword evidence="1" id="KW-1133">Transmembrane helix</keyword>
<feature type="transmembrane region" description="Helical" evidence="1">
    <location>
        <begin position="250"/>
        <end position="271"/>
    </location>
</feature>
<dbReference type="AlphaFoldDB" id="A0A1P8MX71"/>
<keyword evidence="1" id="KW-0472">Membrane</keyword>
<dbReference type="STRING" id="299262.BWR18_13635"/>